<dbReference type="InterPro" id="IPR006577">
    <property type="entry name" value="UAS"/>
</dbReference>
<dbReference type="InterPro" id="IPR036249">
    <property type="entry name" value="Thioredoxin-like_sf"/>
</dbReference>
<dbReference type="CDD" id="cd01767">
    <property type="entry name" value="UBX"/>
    <property type="match status" value="1"/>
</dbReference>
<dbReference type="GO" id="GO:0043130">
    <property type="term" value="F:ubiquitin binding"/>
    <property type="evidence" value="ECO:0007669"/>
    <property type="project" value="TreeGrafter"/>
</dbReference>
<evidence type="ECO:0000313" key="3">
    <source>
        <dbReference type="Proteomes" id="UP000554482"/>
    </source>
</evidence>
<dbReference type="SMART" id="SM00166">
    <property type="entry name" value="UBX"/>
    <property type="match status" value="1"/>
</dbReference>
<evidence type="ECO:0000313" key="2">
    <source>
        <dbReference type="EMBL" id="KAF5189088.1"/>
    </source>
</evidence>
<comment type="caution">
    <text evidence="2">The sequence shown here is derived from an EMBL/GenBank/DDBJ whole genome shotgun (WGS) entry which is preliminary data.</text>
</comment>
<reference evidence="2 3" key="1">
    <citation type="submission" date="2020-06" db="EMBL/GenBank/DDBJ databases">
        <title>Transcriptomic and genomic resources for Thalictrum thalictroides and T. hernandezii: Facilitating candidate gene discovery in an emerging model plant lineage.</title>
        <authorList>
            <person name="Arias T."/>
            <person name="Riano-Pachon D.M."/>
            <person name="Di Stilio V.S."/>
        </authorList>
    </citation>
    <scope>NUCLEOTIDE SEQUENCE [LARGE SCALE GENOMIC DNA]</scope>
    <source>
        <strain evidence="3">cv. WT478/WT964</strain>
        <tissue evidence="2">Leaves</tissue>
    </source>
</reference>
<dbReference type="GO" id="GO:0005783">
    <property type="term" value="C:endoplasmic reticulum"/>
    <property type="evidence" value="ECO:0007669"/>
    <property type="project" value="TreeGrafter"/>
</dbReference>
<gene>
    <name evidence="2" type="ORF">FRX31_021325</name>
</gene>
<dbReference type="Gene3D" id="3.40.30.10">
    <property type="entry name" value="Glutaredoxin"/>
    <property type="match status" value="1"/>
</dbReference>
<dbReference type="AlphaFoldDB" id="A0A7J6VWV9"/>
<dbReference type="PANTHER" id="PTHR23322:SF71">
    <property type="entry name" value="UBIQUITIN-ASSOCIATED (UBA) PROTEIN-RELATED"/>
    <property type="match status" value="1"/>
</dbReference>
<dbReference type="SUPFAM" id="SSF52833">
    <property type="entry name" value="Thioredoxin-like"/>
    <property type="match status" value="1"/>
</dbReference>
<sequence>MSFMSREGRRATDLQASYNGMVRRMVNLPRSILGGVSRAIESRINLMSSSVSAGRRDQRQDISTSFQRQQYFPDPLRTIPEEWAFLTTFEQQYGESHPFFYACKLVEALKIAEQEHKLLFMYFHSPEHPFTESFCNTTLSSELVVQFLDANFVSWGALASRGEGYQMAMEMRIETFPFCVVVVPASDSSIGVLQQVEGPVSPTELMEILQRTLEEQELAFGTDRKNEATNKRAEDRRLREEQDAAYLASLHIDSVRDNNKELIVRNRVRQNPGQEQNNANNNDKLRTIPIEEQQGSSKLKETVQKAQGKKERVNRAKDSDTTQILIRFPNGERREQGFQCNDTIRSIYKYIDSLNLPGIVGYRLISSFPRKVFGFEQMGMTLRDAGLYPRSSLFIELL</sequence>
<dbReference type="Gene3D" id="3.10.20.90">
    <property type="entry name" value="Phosphatidylinositol 3-kinase Catalytic Subunit, Chain A, domain 1"/>
    <property type="match status" value="1"/>
</dbReference>
<dbReference type="InterPro" id="IPR001012">
    <property type="entry name" value="UBX_dom"/>
</dbReference>
<dbReference type="SUPFAM" id="SSF54236">
    <property type="entry name" value="Ubiquitin-like"/>
    <property type="match status" value="1"/>
</dbReference>
<dbReference type="PROSITE" id="PS50033">
    <property type="entry name" value="UBX"/>
    <property type="match status" value="1"/>
</dbReference>
<organism evidence="2 3">
    <name type="scientific">Thalictrum thalictroides</name>
    <name type="common">Rue-anemone</name>
    <name type="synonym">Anemone thalictroides</name>
    <dbReference type="NCBI Taxonomy" id="46969"/>
    <lineage>
        <taxon>Eukaryota</taxon>
        <taxon>Viridiplantae</taxon>
        <taxon>Streptophyta</taxon>
        <taxon>Embryophyta</taxon>
        <taxon>Tracheophyta</taxon>
        <taxon>Spermatophyta</taxon>
        <taxon>Magnoliopsida</taxon>
        <taxon>Ranunculales</taxon>
        <taxon>Ranunculaceae</taxon>
        <taxon>Thalictroideae</taxon>
        <taxon>Thalictrum</taxon>
    </lineage>
</organism>
<dbReference type="InterPro" id="IPR049483">
    <property type="entry name" value="FAF1_2-like_UAS"/>
</dbReference>
<dbReference type="InterPro" id="IPR029071">
    <property type="entry name" value="Ubiquitin-like_domsf"/>
</dbReference>
<dbReference type="Proteomes" id="UP000554482">
    <property type="component" value="Unassembled WGS sequence"/>
</dbReference>
<name>A0A7J6VWV9_THATH</name>
<keyword evidence="3" id="KW-1185">Reference proteome</keyword>
<feature type="domain" description="UBX" evidence="1">
    <location>
        <begin position="317"/>
        <end position="395"/>
    </location>
</feature>
<accession>A0A7J6VWV9</accession>
<dbReference type="OrthoDB" id="1026733at2759"/>
<proteinExistence type="predicted"/>
<protein>
    <submittedName>
        <fullName evidence="2">Fas-associated factor</fullName>
    </submittedName>
</protein>
<dbReference type="InterPro" id="IPR050730">
    <property type="entry name" value="UBX_domain-protein"/>
</dbReference>
<dbReference type="PANTHER" id="PTHR23322">
    <property type="entry name" value="FAS-ASSOCIATED PROTEIN"/>
    <property type="match status" value="1"/>
</dbReference>
<evidence type="ECO:0000259" key="1">
    <source>
        <dbReference type="PROSITE" id="PS50033"/>
    </source>
</evidence>
<dbReference type="SMART" id="SM00594">
    <property type="entry name" value="UAS"/>
    <property type="match status" value="1"/>
</dbReference>
<dbReference type="GO" id="GO:0036503">
    <property type="term" value="P:ERAD pathway"/>
    <property type="evidence" value="ECO:0007669"/>
    <property type="project" value="TreeGrafter"/>
</dbReference>
<dbReference type="Pfam" id="PF00789">
    <property type="entry name" value="UBX"/>
    <property type="match status" value="1"/>
</dbReference>
<dbReference type="EMBL" id="JABWDY010025987">
    <property type="protein sequence ID" value="KAF5189088.1"/>
    <property type="molecule type" value="Genomic_DNA"/>
</dbReference>
<dbReference type="Pfam" id="PF21021">
    <property type="entry name" value="FAF1"/>
    <property type="match status" value="1"/>
</dbReference>